<dbReference type="RefSeq" id="WP_099181874.1">
    <property type="nucleotide sequence ID" value="NZ_BAQW01000006.1"/>
</dbReference>
<protein>
    <recommendedName>
        <fullName evidence="4">UrcA family protein</fullName>
    </recommendedName>
</protein>
<organism evidence="2 3">
    <name type="scientific">Gluconobacter frateurii NRIC 0228</name>
    <dbReference type="NCBI Taxonomy" id="1307946"/>
    <lineage>
        <taxon>Bacteria</taxon>
        <taxon>Pseudomonadati</taxon>
        <taxon>Pseudomonadota</taxon>
        <taxon>Alphaproteobacteria</taxon>
        <taxon>Acetobacterales</taxon>
        <taxon>Acetobacteraceae</taxon>
        <taxon>Gluconobacter</taxon>
    </lineage>
</organism>
<keyword evidence="1" id="KW-0732">Signal</keyword>
<dbReference type="Proteomes" id="UP001061070">
    <property type="component" value="Unassembled WGS sequence"/>
</dbReference>
<evidence type="ECO:0000313" key="2">
    <source>
        <dbReference type="EMBL" id="GBR11831.1"/>
    </source>
</evidence>
<accession>A0ABQ0QBB7</accession>
<dbReference type="NCBIfam" id="TIGR04433">
    <property type="entry name" value="UrcA_uranyl"/>
    <property type="match status" value="1"/>
</dbReference>
<feature type="signal peptide" evidence="1">
    <location>
        <begin position="1"/>
        <end position="26"/>
    </location>
</feature>
<keyword evidence="3" id="KW-1185">Reference proteome</keyword>
<dbReference type="EMBL" id="BAQW01000006">
    <property type="protein sequence ID" value="GBR11831.1"/>
    <property type="molecule type" value="Genomic_DNA"/>
</dbReference>
<reference evidence="2" key="1">
    <citation type="submission" date="2013-04" db="EMBL/GenBank/DDBJ databases">
        <title>The genome sequencing project of 58 acetic acid bacteria.</title>
        <authorList>
            <person name="Okamoto-Kainuma A."/>
            <person name="Ishikawa M."/>
            <person name="Umino S."/>
            <person name="Koizumi Y."/>
            <person name="Shiwa Y."/>
            <person name="Yoshikawa H."/>
            <person name="Matsutani M."/>
            <person name="Matsushita K."/>
        </authorList>
    </citation>
    <scope>NUCLEOTIDE SEQUENCE</scope>
    <source>
        <strain evidence="2">NRIC 0228</strain>
    </source>
</reference>
<comment type="caution">
    <text evidence="2">The sequence shown here is derived from an EMBL/GenBank/DDBJ whole genome shotgun (WGS) entry which is preliminary data.</text>
</comment>
<feature type="chain" id="PRO_5045396033" description="UrcA family protein" evidence="1">
    <location>
        <begin position="27"/>
        <end position="127"/>
    </location>
</feature>
<proteinExistence type="predicted"/>
<evidence type="ECO:0008006" key="4">
    <source>
        <dbReference type="Google" id="ProtNLM"/>
    </source>
</evidence>
<name>A0ABQ0QBB7_9PROT</name>
<evidence type="ECO:0000313" key="3">
    <source>
        <dbReference type="Proteomes" id="UP001061070"/>
    </source>
</evidence>
<gene>
    <name evidence="2" type="ORF">AA0228_1507</name>
</gene>
<evidence type="ECO:0000256" key="1">
    <source>
        <dbReference type="SAM" id="SignalP"/>
    </source>
</evidence>
<sequence>MFRTVLPVCSILLATLTLIPTSRSVAAPFFPVLAPTTSSQTVNISGLNLANEHDWRIAASRVDDAAQSVCSVTNPMDTATPDDVSSCAQTARQDALRTLRDVRADQLNNHRIGHVLLAARPVASPHG</sequence>
<dbReference type="InterPro" id="IPR030972">
    <property type="entry name" value="UrcA_uranyl"/>
</dbReference>